<keyword evidence="3" id="KW-0804">Transcription</keyword>
<proteinExistence type="predicted"/>
<organism evidence="5 6">
    <name type="scientific">Tahibacter soli</name>
    <dbReference type="NCBI Taxonomy" id="2983605"/>
    <lineage>
        <taxon>Bacteria</taxon>
        <taxon>Pseudomonadati</taxon>
        <taxon>Pseudomonadota</taxon>
        <taxon>Gammaproteobacteria</taxon>
        <taxon>Lysobacterales</taxon>
        <taxon>Rhodanobacteraceae</taxon>
        <taxon>Tahibacter</taxon>
    </lineage>
</organism>
<dbReference type="InterPro" id="IPR016032">
    <property type="entry name" value="Sig_transdc_resp-reg_C-effctor"/>
</dbReference>
<name>A0A9X4BKQ4_9GAMM</name>
<dbReference type="CDD" id="cd06170">
    <property type="entry name" value="LuxR_C_like"/>
    <property type="match status" value="1"/>
</dbReference>
<comment type="caution">
    <text evidence="5">The sequence shown here is derived from an EMBL/GenBank/DDBJ whole genome shotgun (WGS) entry which is preliminary data.</text>
</comment>
<dbReference type="GO" id="GO:0006355">
    <property type="term" value="P:regulation of DNA-templated transcription"/>
    <property type="evidence" value="ECO:0007669"/>
    <property type="project" value="InterPro"/>
</dbReference>
<dbReference type="Proteomes" id="UP001139971">
    <property type="component" value="Unassembled WGS sequence"/>
</dbReference>
<evidence type="ECO:0000313" key="5">
    <source>
        <dbReference type="EMBL" id="MDC8014517.1"/>
    </source>
</evidence>
<dbReference type="EMBL" id="JAOVZO020000018">
    <property type="protein sequence ID" value="MDC8014517.1"/>
    <property type="molecule type" value="Genomic_DNA"/>
</dbReference>
<feature type="domain" description="HTH luxR-type" evidence="4">
    <location>
        <begin position="143"/>
        <end position="208"/>
    </location>
</feature>
<dbReference type="InterPro" id="IPR000792">
    <property type="entry name" value="Tscrpt_reg_LuxR_C"/>
</dbReference>
<dbReference type="Gene3D" id="3.40.50.2300">
    <property type="match status" value="1"/>
</dbReference>
<evidence type="ECO:0000256" key="1">
    <source>
        <dbReference type="ARBA" id="ARBA00023015"/>
    </source>
</evidence>
<dbReference type="SMART" id="SM00421">
    <property type="entry name" value="HTH_LUXR"/>
    <property type="match status" value="1"/>
</dbReference>
<evidence type="ECO:0000256" key="2">
    <source>
        <dbReference type="ARBA" id="ARBA00023125"/>
    </source>
</evidence>
<dbReference type="RefSeq" id="WP_263542266.1">
    <property type="nucleotide sequence ID" value="NZ_JAOVZO020000018.1"/>
</dbReference>
<keyword evidence="6" id="KW-1185">Reference proteome</keyword>
<protein>
    <submittedName>
        <fullName evidence="5">LuxR C-terminal-related transcriptional regulator</fullName>
    </submittedName>
</protein>
<evidence type="ECO:0000259" key="4">
    <source>
        <dbReference type="PROSITE" id="PS50043"/>
    </source>
</evidence>
<dbReference type="GO" id="GO:0003677">
    <property type="term" value="F:DNA binding"/>
    <property type="evidence" value="ECO:0007669"/>
    <property type="project" value="UniProtKB-KW"/>
</dbReference>
<sequence>MKNGVSGETVVVLVVDSELVSMGFMQALSTRHNLHVAAVAHDAADGWKAIACASPDVVIIETGLAREVKALAGARGWRARTILLGRNAHVGIEPAASVDAACGFISFSARRRHYLPIVDRVSTCAAPCASADACCRDCPVRATLAPQPLGLTGRESEVFVRIGCGFRAAEIAAELGVSAKTVDAHRESIKHKLGLESAHALNVAAAGWCRGEALVHARRAVT</sequence>
<dbReference type="PROSITE" id="PS50043">
    <property type="entry name" value="HTH_LUXR_2"/>
    <property type="match status" value="1"/>
</dbReference>
<dbReference type="PANTHER" id="PTHR44688:SF16">
    <property type="entry name" value="DNA-BINDING TRANSCRIPTIONAL ACTIVATOR DEVR_DOSR"/>
    <property type="match status" value="1"/>
</dbReference>
<accession>A0A9X4BKQ4</accession>
<evidence type="ECO:0000313" key="6">
    <source>
        <dbReference type="Proteomes" id="UP001139971"/>
    </source>
</evidence>
<dbReference type="AlphaFoldDB" id="A0A9X4BKQ4"/>
<dbReference type="Pfam" id="PF00196">
    <property type="entry name" value="GerE"/>
    <property type="match status" value="1"/>
</dbReference>
<keyword evidence="2" id="KW-0238">DNA-binding</keyword>
<keyword evidence="1" id="KW-0805">Transcription regulation</keyword>
<gene>
    <name evidence="5" type="ORF">OD750_018385</name>
</gene>
<reference evidence="5" key="1">
    <citation type="submission" date="2023-02" db="EMBL/GenBank/DDBJ databases">
        <title>Tahibacter soli sp. nov. isolated from soil.</title>
        <authorList>
            <person name="Baek J.H."/>
            <person name="Lee J.K."/>
            <person name="Choi D.G."/>
            <person name="Jeon C.O."/>
        </authorList>
    </citation>
    <scope>NUCLEOTIDE SEQUENCE</scope>
    <source>
        <strain evidence="5">BL</strain>
    </source>
</reference>
<dbReference type="PANTHER" id="PTHR44688">
    <property type="entry name" value="DNA-BINDING TRANSCRIPTIONAL ACTIVATOR DEVR_DOSR"/>
    <property type="match status" value="1"/>
</dbReference>
<dbReference type="PRINTS" id="PR00038">
    <property type="entry name" value="HTHLUXR"/>
</dbReference>
<evidence type="ECO:0000256" key="3">
    <source>
        <dbReference type="ARBA" id="ARBA00023163"/>
    </source>
</evidence>
<dbReference type="PROSITE" id="PS00622">
    <property type="entry name" value="HTH_LUXR_1"/>
    <property type="match status" value="1"/>
</dbReference>
<dbReference type="SUPFAM" id="SSF46894">
    <property type="entry name" value="C-terminal effector domain of the bipartite response regulators"/>
    <property type="match status" value="1"/>
</dbReference>